<evidence type="ECO:0000259" key="7">
    <source>
        <dbReference type="PROSITE" id="PS50937"/>
    </source>
</evidence>
<dbReference type="SUPFAM" id="SSF46955">
    <property type="entry name" value="Putative DNA-binding domain"/>
    <property type="match status" value="1"/>
</dbReference>
<evidence type="ECO:0000256" key="6">
    <source>
        <dbReference type="SAM" id="Phobius"/>
    </source>
</evidence>
<keyword evidence="4" id="KW-0804">Transcription</keyword>
<name>A0ABV1D4X9_9FIRM</name>
<comment type="caution">
    <text evidence="8">The sequence shown here is derived from an EMBL/GenBank/DDBJ whole genome shotgun (WGS) entry which is preliminary data.</text>
</comment>
<gene>
    <name evidence="8" type="ORF">WMQ36_10750</name>
</gene>
<feature type="coiled-coil region" evidence="5">
    <location>
        <begin position="74"/>
        <end position="104"/>
    </location>
</feature>
<accession>A0ABV1D4X9</accession>
<dbReference type="InterPro" id="IPR000551">
    <property type="entry name" value="MerR-type_HTH_dom"/>
</dbReference>
<feature type="domain" description="HTH merR-type" evidence="7">
    <location>
        <begin position="1"/>
        <end position="69"/>
    </location>
</feature>
<evidence type="ECO:0000256" key="5">
    <source>
        <dbReference type="SAM" id="Coils"/>
    </source>
</evidence>
<keyword evidence="9" id="KW-1185">Reference proteome</keyword>
<keyword evidence="2" id="KW-0805">Transcription regulation</keyword>
<protein>
    <submittedName>
        <fullName evidence="8">MerR family transcriptional regulator</fullName>
    </submittedName>
</protein>
<dbReference type="InterPro" id="IPR047057">
    <property type="entry name" value="MerR_fam"/>
</dbReference>
<keyword evidence="5" id="KW-0175">Coiled coil</keyword>
<evidence type="ECO:0000256" key="3">
    <source>
        <dbReference type="ARBA" id="ARBA00023125"/>
    </source>
</evidence>
<dbReference type="Gene3D" id="1.10.1660.10">
    <property type="match status" value="1"/>
</dbReference>
<keyword evidence="6" id="KW-1133">Transmembrane helix</keyword>
<keyword evidence="3" id="KW-0238">DNA-binding</keyword>
<dbReference type="RefSeq" id="WP_008725913.1">
    <property type="nucleotide sequence ID" value="NZ_JBBMFM010000032.1"/>
</dbReference>
<dbReference type="Proteomes" id="UP001454086">
    <property type="component" value="Unassembled WGS sequence"/>
</dbReference>
<evidence type="ECO:0000313" key="9">
    <source>
        <dbReference type="Proteomes" id="UP001454086"/>
    </source>
</evidence>
<sequence length="287" mass="33870">MKIKEVETRTGLVRKNIRYYESEELLTPGREEGNRYRNYSEEDISRLLKIKLLRQLGIPIRDIREYFEGSLGLREIMARRRSQIDQELEQLRKMGQLCLRLEDEPELDPGNVEQCLKEISEEEKKGSLFQNIRRDWTNYNKELHETFIYIEAEGELLNPHDFARETAIYAQKHHMAYETVRLDQTYAIVKLEGIQYLASYTCIRFRFAKIPMVKLTRCKPPKERVSLGKFIFLSILPMLLIMGGIAFNILGNTYFPGHPHLYQFVPMACFVGSFFLVSSSRNIRYHD</sequence>
<organism evidence="8 9">
    <name type="scientific">Enterocloster hominis</name>
    <name type="common">ex Hitch et al. 2024</name>
    <dbReference type="NCBI Taxonomy" id="1917870"/>
    <lineage>
        <taxon>Bacteria</taxon>
        <taxon>Bacillati</taxon>
        <taxon>Bacillota</taxon>
        <taxon>Clostridia</taxon>
        <taxon>Lachnospirales</taxon>
        <taxon>Lachnospiraceae</taxon>
        <taxon>Enterocloster</taxon>
    </lineage>
</organism>
<proteinExistence type="predicted"/>
<dbReference type="PROSITE" id="PS50937">
    <property type="entry name" value="HTH_MERR_2"/>
    <property type="match status" value="1"/>
</dbReference>
<dbReference type="PANTHER" id="PTHR30204">
    <property type="entry name" value="REDOX-CYCLING DRUG-SENSING TRANSCRIPTIONAL ACTIVATOR SOXR"/>
    <property type="match status" value="1"/>
</dbReference>
<dbReference type="CDD" id="cd00592">
    <property type="entry name" value="HTH_MerR-like"/>
    <property type="match status" value="1"/>
</dbReference>
<keyword evidence="1" id="KW-0678">Repressor</keyword>
<evidence type="ECO:0000256" key="1">
    <source>
        <dbReference type="ARBA" id="ARBA00022491"/>
    </source>
</evidence>
<keyword evidence="6" id="KW-0472">Membrane</keyword>
<reference evidence="8 9" key="1">
    <citation type="submission" date="2024-03" db="EMBL/GenBank/DDBJ databases">
        <title>Human intestinal bacterial collection.</title>
        <authorList>
            <person name="Pauvert C."/>
            <person name="Hitch T.C.A."/>
            <person name="Clavel T."/>
        </authorList>
    </citation>
    <scope>NUCLEOTIDE SEQUENCE [LARGE SCALE GENOMIC DNA]</scope>
    <source>
        <strain evidence="8 9">CLA-SR-H021</strain>
    </source>
</reference>
<evidence type="ECO:0000256" key="2">
    <source>
        <dbReference type="ARBA" id="ARBA00023015"/>
    </source>
</evidence>
<feature type="transmembrane region" description="Helical" evidence="6">
    <location>
        <begin position="261"/>
        <end position="278"/>
    </location>
</feature>
<dbReference type="PANTHER" id="PTHR30204:SF69">
    <property type="entry name" value="MERR-FAMILY TRANSCRIPTIONAL REGULATOR"/>
    <property type="match status" value="1"/>
</dbReference>
<keyword evidence="6" id="KW-0812">Transmembrane</keyword>
<evidence type="ECO:0000256" key="4">
    <source>
        <dbReference type="ARBA" id="ARBA00023163"/>
    </source>
</evidence>
<dbReference type="SMART" id="SM00422">
    <property type="entry name" value="HTH_MERR"/>
    <property type="match status" value="1"/>
</dbReference>
<dbReference type="EMBL" id="JBBMFM010000032">
    <property type="protein sequence ID" value="MEQ2425453.1"/>
    <property type="molecule type" value="Genomic_DNA"/>
</dbReference>
<feature type="transmembrane region" description="Helical" evidence="6">
    <location>
        <begin position="230"/>
        <end position="249"/>
    </location>
</feature>
<dbReference type="Pfam" id="PF13411">
    <property type="entry name" value="MerR_1"/>
    <property type="match status" value="1"/>
</dbReference>
<dbReference type="InterPro" id="IPR009061">
    <property type="entry name" value="DNA-bd_dom_put_sf"/>
</dbReference>
<evidence type="ECO:0000313" key="8">
    <source>
        <dbReference type="EMBL" id="MEQ2425453.1"/>
    </source>
</evidence>